<sequence>MKESTVEWEEKETRKSLAEGKGVTFPNAAEREEMERYSKLMAVLISGYWCFKPISGEVRWL</sequence>
<accession>A0A0F9BA02</accession>
<reference evidence="1" key="1">
    <citation type="journal article" date="2015" name="Nature">
        <title>Complex archaea that bridge the gap between prokaryotes and eukaryotes.</title>
        <authorList>
            <person name="Spang A."/>
            <person name="Saw J.H."/>
            <person name="Jorgensen S.L."/>
            <person name="Zaremba-Niedzwiedzka K."/>
            <person name="Martijn J."/>
            <person name="Lind A.E."/>
            <person name="van Eijk R."/>
            <person name="Schleper C."/>
            <person name="Guy L."/>
            <person name="Ettema T.J."/>
        </authorList>
    </citation>
    <scope>NUCLEOTIDE SEQUENCE</scope>
</reference>
<dbReference type="AlphaFoldDB" id="A0A0F9BA02"/>
<evidence type="ECO:0000313" key="1">
    <source>
        <dbReference type="EMBL" id="KKL18475.1"/>
    </source>
</evidence>
<dbReference type="EMBL" id="LAZR01038856">
    <property type="protein sequence ID" value="KKL18475.1"/>
    <property type="molecule type" value="Genomic_DNA"/>
</dbReference>
<proteinExistence type="predicted"/>
<organism evidence="1">
    <name type="scientific">marine sediment metagenome</name>
    <dbReference type="NCBI Taxonomy" id="412755"/>
    <lineage>
        <taxon>unclassified sequences</taxon>
        <taxon>metagenomes</taxon>
        <taxon>ecological metagenomes</taxon>
    </lineage>
</organism>
<name>A0A0F9BA02_9ZZZZ</name>
<comment type="caution">
    <text evidence="1">The sequence shown here is derived from an EMBL/GenBank/DDBJ whole genome shotgun (WGS) entry which is preliminary data.</text>
</comment>
<gene>
    <name evidence="1" type="ORF">LCGC14_2475150</name>
</gene>
<protein>
    <submittedName>
        <fullName evidence="1">Uncharacterized protein</fullName>
    </submittedName>
</protein>